<accession>A0A1B8RT40</accession>
<dbReference type="PANTHER" id="PTHR13633:SF3">
    <property type="entry name" value="MITOCHONDRIAL TRANSCRIPTION RESCUE FACTOR 1"/>
    <property type="match status" value="1"/>
</dbReference>
<dbReference type="RefSeq" id="WP_027097663.1">
    <property type="nucleotide sequence ID" value="NZ_JBPPCF010000017.1"/>
</dbReference>
<sequence>MDKKTLLQSFNEEDRLEVLNLYEKYELSYEKDIPLFGNNFYPPNIWKFFEKFTSTNDFKVTSSGFFEDAERRMISFNNIYEIPFPMKILKIINTSKFTTPSHRDYLGSILALGIKRNKLGDLIIKSGECYLPVCEEIADYIISNLETVGKSPCKVILLEEDFIPFTPEFKEEIILIPSLRLDSIVSKVMKLSRSKAQDVIEAGKVLIDYNTIRDKSKEVLSGERITIRGVGKFILGDIVGNSKSGKYKVIIKKYT</sequence>
<gene>
    <name evidence="3" type="ORF">CP373A1_03500</name>
</gene>
<dbReference type="InterPro" id="IPR040591">
    <property type="entry name" value="RqcP2_RBD"/>
</dbReference>
<dbReference type="InterPro" id="IPR012677">
    <property type="entry name" value="Nucleotide-bd_a/b_plait_sf"/>
</dbReference>
<evidence type="ECO:0000313" key="4">
    <source>
        <dbReference type="Proteomes" id="UP000092714"/>
    </source>
</evidence>
<dbReference type="SUPFAM" id="SSF55174">
    <property type="entry name" value="Alpha-L RNA-binding motif"/>
    <property type="match status" value="1"/>
</dbReference>
<feature type="domain" description="RNA-binding S4" evidence="2">
    <location>
        <begin position="179"/>
        <end position="239"/>
    </location>
</feature>
<dbReference type="InterPro" id="IPR002942">
    <property type="entry name" value="S4_RNA-bd"/>
</dbReference>
<evidence type="ECO:0000256" key="1">
    <source>
        <dbReference type="PROSITE-ProRule" id="PRU00182"/>
    </source>
</evidence>
<dbReference type="CDD" id="cd00165">
    <property type="entry name" value="S4"/>
    <property type="match status" value="1"/>
</dbReference>
<dbReference type="GO" id="GO:0003723">
    <property type="term" value="F:RNA binding"/>
    <property type="evidence" value="ECO:0007669"/>
    <property type="project" value="UniProtKB-KW"/>
</dbReference>
<organism evidence="3 4">
    <name type="scientific">Clostridium paraputrificum</name>
    <dbReference type="NCBI Taxonomy" id="29363"/>
    <lineage>
        <taxon>Bacteria</taxon>
        <taxon>Bacillati</taxon>
        <taxon>Bacillota</taxon>
        <taxon>Clostridia</taxon>
        <taxon>Eubacteriales</taxon>
        <taxon>Clostridiaceae</taxon>
        <taxon>Clostridium</taxon>
    </lineage>
</organism>
<protein>
    <submittedName>
        <fullName evidence="3">RNA-binding protein</fullName>
    </submittedName>
</protein>
<dbReference type="Gene3D" id="3.30.70.330">
    <property type="match status" value="1"/>
</dbReference>
<dbReference type="SMART" id="SM00363">
    <property type="entry name" value="S4"/>
    <property type="match status" value="1"/>
</dbReference>
<dbReference type="Gene3D" id="3.10.290.10">
    <property type="entry name" value="RNA-binding S4 domain"/>
    <property type="match status" value="1"/>
</dbReference>
<dbReference type="Pfam" id="PF17774">
    <property type="entry name" value="YlmH_RBD"/>
    <property type="match status" value="1"/>
</dbReference>
<dbReference type="EMBL" id="MAPZ01000010">
    <property type="protein sequence ID" value="OBY12001.1"/>
    <property type="molecule type" value="Genomic_DNA"/>
</dbReference>
<dbReference type="GeneID" id="42775499"/>
<keyword evidence="1" id="KW-0694">RNA-binding</keyword>
<dbReference type="Proteomes" id="UP000092714">
    <property type="component" value="Unassembled WGS sequence"/>
</dbReference>
<comment type="caution">
    <text evidence="3">The sequence shown here is derived from an EMBL/GenBank/DDBJ whole genome shotgun (WGS) entry which is preliminary data.</text>
</comment>
<evidence type="ECO:0000313" key="3">
    <source>
        <dbReference type="EMBL" id="OBY12001.1"/>
    </source>
</evidence>
<dbReference type="PROSITE" id="PS50889">
    <property type="entry name" value="S4"/>
    <property type="match status" value="1"/>
</dbReference>
<reference evidence="3 4" key="1">
    <citation type="submission" date="2016-06" db="EMBL/GenBank/DDBJ databases">
        <authorList>
            <person name="Kjaerup R.B."/>
            <person name="Dalgaard T.S."/>
            <person name="Juul-Madsen H.R."/>
        </authorList>
    </citation>
    <scope>NUCLEOTIDE SEQUENCE [LARGE SCALE GENOMIC DNA]</scope>
    <source>
        <strain evidence="3 4">373-A1</strain>
    </source>
</reference>
<dbReference type="OrthoDB" id="9812787at2"/>
<name>A0A1B8RT40_9CLOT</name>
<dbReference type="AlphaFoldDB" id="A0A1B8RT40"/>
<dbReference type="eggNOG" id="COG2302">
    <property type="taxonomic scope" value="Bacteria"/>
</dbReference>
<keyword evidence="4" id="KW-1185">Reference proteome</keyword>
<dbReference type="Pfam" id="PF01479">
    <property type="entry name" value="S4"/>
    <property type="match status" value="1"/>
</dbReference>
<proteinExistence type="predicted"/>
<evidence type="ECO:0000259" key="2">
    <source>
        <dbReference type="SMART" id="SM00363"/>
    </source>
</evidence>
<dbReference type="PANTHER" id="PTHR13633">
    <property type="entry name" value="MITOCHONDRIAL TRANSCRIPTION RESCUE FACTOR 1"/>
    <property type="match status" value="1"/>
</dbReference>
<dbReference type="InterPro" id="IPR036986">
    <property type="entry name" value="S4_RNA-bd_sf"/>
</dbReference>